<dbReference type="AlphaFoldDB" id="A0AAN9XTX1"/>
<evidence type="ECO:0000313" key="2">
    <source>
        <dbReference type="Proteomes" id="UP001386955"/>
    </source>
</evidence>
<sequence length="114" mass="13087">MLDCIGLTVAKFMLYFLLHPWQYIWHKISEFLTARLVTHLKRDSASAPKLLCAACVVRAYMNYIAEVTLKLHDVMVFIGILIAYHALSIYQSSFGTTSWLISRLPSSFGWWLGD</sequence>
<evidence type="ECO:0000313" key="1">
    <source>
        <dbReference type="EMBL" id="KAK7409818.1"/>
    </source>
</evidence>
<proteinExistence type="predicted"/>
<keyword evidence="2" id="KW-1185">Reference proteome</keyword>
<accession>A0AAN9XTX1</accession>
<gene>
    <name evidence="1" type="ORF">VNO78_00155</name>
</gene>
<comment type="caution">
    <text evidence="1">The sequence shown here is derived from an EMBL/GenBank/DDBJ whole genome shotgun (WGS) entry which is preliminary data.</text>
</comment>
<dbReference type="Proteomes" id="UP001386955">
    <property type="component" value="Unassembled WGS sequence"/>
</dbReference>
<reference evidence="1 2" key="1">
    <citation type="submission" date="2024-01" db="EMBL/GenBank/DDBJ databases">
        <title>The genomes of 5 underutilized Papilionoideae crops provide insights into root nodulation and disease resistanc.</title>
        <authorList>
            <person name="Jiang F."/>
        </authorList>
    </citation>
    <scope>NUCLEOTIDE SEQUENCE [LARGE SCALE GENOMIC DNA]</scope>
    <source>
        <strain evidence="1">DUOXIRENSHENG_FW03</strain>
        <tissue evidence="1">Leaves</tissue>
    </source>
</reference>
<protein>
    <submittedName>
        <fullName evidence="1">Uncharacterized protein</fullName>
    </submittedName>
</protein>
<dbReference type="EMBL" id="JAYMYS010000001">
    <property type="protein sequence ID" value="KAK7409818.1"/>
    <property type="molecule type" value="Genomic_DNA"/>
</dbReference>
<organism evidence="1 2">
    <name type="scientific">Psophocarpus tetragonolobus</name>
    <name type="common">Winged bean</name>
    <name type="synonym">Dolichos tetragonolobus</name>
    <dbReference type="NCBI Taxonomy" id="3891"/>
    <lineage>
        <taxon>Eukaryota</taxon>
        <taxon>Viridiplantae</taxon>
        <taxon>Streptophyta</taxon>
        <taxon>Embryophyta</taxon>
        <taxon>Tracheophyta</taxon>
        <taxon>Spermatophyta</taxon>
        <taxon>Magnoliopsida</taxon>
        <taxon>eudicotyledons</taxon>
        <taxon>Gunneridae</taxon>
        <taxon>Pentapetalae</taxon>
        <taxon>rosids</taxon>
        <taxon>fabids</taxon>
        <taxon>Fabales</taxon>
        <taxon>Fabaceae</taxon>
        <taxon>Papilionoideae</taxon>
        <taxon>50 kb inversion clade</taxon>
        <taxon>NPAAA clade</taxon>
        <taxon>indigoferoid/millettioid clade</taxon>
        <taxon>Phaseoleae</taxon>
        <taxon>Psophocarpus</taxon>
    </lineage>
</organism>
<name>A0AAN9XTX1_PSOTE</name>